<dbReference type="RefSeq" id="WP_347371972.1">
    <property type="nucleotide sequence ID" value="NZ_JBDOJC010000001.1"/>
</dbReference>
<proteinExistence type="predicted"/>
<dbReference type="SUPFAM" id="SSF54001">
    <property type="entry name" value="Cysteine proteinases"/>
    <property type="match status" value="1"/>
</dbReference>
<name>A0ABV0FH77_9NEIS</name>
<dbReference type="Pfam" id="PF05708">
    <property type="entry name" value="Peptidase_C92"/>
    <property type="match status" value="1"/>
</dbReference>
<comment type="caution">
    <text evidence="1">The sequence shown here is derived from an EMBL/GenBank/DDBJ whole genome shotgun (WGS) entry which is preliminary data.</text>
</comment>
<dbReference type="Gene3D" id="3.90.1720.10">
    <property type="entry name" value="endopeptidase domain like (from Nostoc punctiforme)"/>
    <property type="match status" value="1"/>
</dbReference>
<evidence type="ECO:0000313" key="2">
    <source>
        <dbReference type="Proteomes" id="UP001455709"/>
    </source>
</evidence>
<dbReference type="Proteomes" id="UP001455709">
    <property type="component" value="Unassembled WGS sequence"/>
</dbReference>
<sequence length="426" mass="47670">MNTTAEAKQGGLKRLNDAVLVPGDIVLTTTTAAISKIIRVATHSDISHAMVYVEDRSVIDATGEGVHARNTQRLFFKEECSVHVLRLQAGISDTQLAAIRTYIRGHIGTQYSAKEAMLTVLGGTREWSKKQFCSRLVAQAFSSAGIQLVSDPNFCSPVDLKSSPLLVSVPSATVMVMADEAASWEGREDVPQRMRDATNAVLGGAREKNPDIQTFDDLHHHLVSHPEHDDDFCRLLETSDYLSIWKIELDKNPWQYDLALMSAASGHQIEEYCWSVLENEEGGPNRYFANRGGYMLFSRQYDIRFFRVMLALYEHLAALHRQRVDVATKWLEENGCLARQASSHFTPHTIEWFAALEQWDPPKAMMARMAIELAGRPDVCSICGDDPACDYCLEEECRPAGGVDTLRLCDDCVQIRRMSGELFIPL</sequence>
<keyword evidence="2" id="KW-1185">Reference proteome</keyword>
<dbReference type="InterPro" id="IPR024453">
    <property type="entry name" value="Peptidase_C92"/>
</dbReference>
<accession>A0ABV0FH77</accession>
<reference evidence="1 2" key="1">
    <citation type="submission" date="2024-05" db="EMBL/GenBank/DDBJ databases">
        <authorList>
            <person name="De Oliveira J.P."/>
            <person name="Noriler S.A."/>
            <person name="De Oliveira A.G."/>
            <person name="Sipoli D.S."/>
        </authorList>
    </citation>
    <scope>NUCLEOTIDE SEQUENCE [LARGE SCALE GENOMIC DNA]</scope>
    <source>
        <strain evidence="1 2">LABIM189</strain>
    </source>
</reference>
<protein>
    <submittedName>
        <fullName evidence="1">YiiX/YebB-like N1pC/P60 family cysteine hydrolase</fullName>
    </submittedName>
</protein>
<dbReference type="InterPro" id="IPR038765">
    <property type="entry name" value="Papain-like_cys_pep_sf"/>
</dbReference>
<organism evidence="1 2">
    <name type="scientific">Chromobacterium vaccinii</name>
    <dbReference type="NCBI Taxonomy" id="1108595"/>
    <lineage>
        <taxon>Bacteria</taxon>
        <taxon>Pseudomonadati</taxon>
        <taxon>Pseudomonadota</taxon>
        <taxon>Betaproteobacteria</taxon>
        <taxon>Neisseriales</taxon>
        <taxon>Chromobacteriaceae</taxon>
        <taxon>Chromobacterium</taxon>
    </lineage>
</organism>
<evidence type="ECO:0000313" key="1">
    <source>
        <dbReference type="EMBL" id="MEO2219452.1"/>
    </source>
</evidence>
<dbReference type="EMBL" id="JBDOJC010000001">
    <property type="protein sequence ID" value="MEO2219452.1"/>
    <property type="molecule type" value="Genomic_DNA"/>
</dbReference>
<gene>
    <name evidence="1" type="ORF">ABGV49_20560</name>
</gene>